<dbReference type="VEuPathDB" id="GiardiaDB:GL50581_3162"/>
<evidence type="ECO:0000256" key="1">
    <source>
        <dbReference type="SAM" id="MobiDB-lite"/>
    </source>
</evidence>
<comment type="caution">
    <text evidence="2">The sequence shown here is derived from an EMBL/GenBank/DDBJ whole genome shotgun (WGS) entry which is preliminary data.</text>
</comment>
<feature type="region of interest" description="Disordered" evidence="1">
    <location>
        <begin position="107"/>
        <end position="130"/>
    </location>
</feature>
<evidence type="ECO:0000313" key="2">
    <source>
        <dbReference type="EMBL" id="ESU35519.1"/>
    </source>
</evidence>
<gene>
    <name evidence="2" type="ORF">DHA2_154420</name>
</gene>
<reference evidence="2 3" key="2">
    <citation type="journal article" date="2013" name="Genome Biol. Evol.">
        <title>Genome sequencing of Giardia lamblia genotypes A2 and B isolates (DH and GS) and comparative analysis with the genomes of genotypes A1 and E (WB and Pig).</title>
        <authorList>
            <person name="Adam R.D."/>
            <person name="Dahlstrom E.W."/>
            <person name="Martens C.A."/>
            <person name="Bruno D.P."/>
            <person name="Barbian K.D."/>
            <person name="Ricklefs S.M."/>
            <person name="Hernandez M.M."/>
            <person name="Narla N.P."/>
            <person name="Patel R.B."/>
            <person name="Porcella S.F."/>
            <person name="Nash T.E."/>
        </authorList>
    </citation>
    <scope>NUCLEOTIDE SEQUENCE [LARGE SCALE GENOMIC DNA]</scope>
    <source>
        <strain evidence="2 3">DH</strain>
    </source>
</reference>
<sequence length="497" mass="55100">VLTVKNSNYVLLDSQALLIKSSMPRIAITKLSDAQEVWEQIQSVDSGVVSLDHSKSINTPVNSISVDKLPIYLYSPVIYTCIFILQHQIHVLKLRLLRTIYLLDGGPKRERRRPTDQRRTESSNKRRATLKTSMTRALELAASQGGLSGTQGNVPDRAGAGLDGLDPEAVLRSRSSSSTRSLLETQLGSQLRTGDSVNAQFLTIAHANSQHITMEPEPNPSHGATNPSLLTIHHHDHLLMEDDNEEPAILNIEKQIHQQSGLVTKKRPPRPRSFTHLYDKAAKEPPKPIEFTAAWPSNYTLLDDHVFKCLPLFTSQRSWLMADRWWTKNISALIFTYEGGSSAFFGALISKSKTHTLTASHDLDQRGTSSTVLPVHPVLSTGVTSASTFSDKNRNHNIDYSDGDAFNISYHGKSDSLGSTNLAFMPSRVILQRLEEEYPQSVSLSSMLRPDHSMQQKRHEVAALFLVALNLRASGAINITQGQCDILCSLPYARGNL</sequence>
<reference evidence="3" key="1">
    <citation type="submission" date="2012-02" db="EMBL/GenBank/DDBJ databases">
        <title>Genome sequencing of Giardia lamblia Genotypes A2 and B isolates (DH and GS) and comparative analysis with the genomes of Genotypes A1 and E (WB and Pig).</title>
        <authorList>
            <person name="Adam R."/>
            <person name="Dahlstrom E."/>
            <person name="Martens C."/>
            <person name="Bruno D."/>
            <person name="Barbian K."/>
            <person name="Porcella S.F."/>
            <person name="Nash T."/>
        </authorList>
    </citation>
    <scope>NUCLEOTIDE SEQUENCE</scope>
    <source>
        <strain evidence="3">DH</strain>
    </source>
</reference>
<dbReference type="EMBL" id="AHGT01000079">
    <property type="protein sequence ID" value="ESU35519.1"/>
    <property type="molecule type" value="Genomic_DNA"/>
</dbReference>
<accession>V6T9T2</accession>
<dbReference type="VEuPathDB" id="GiardiaDB:GL50803_0015103"/>
<feature type="compositionally biased region" description="Basic and acidic residues" evidence="1">
    <location>
        <begin position="113"/>
        <end position="124"/>
    </location>
</feature>
<dbReference type="AlphaFoldDB" id="V6T9T2"/>
<dbReference type="VEuPathDB" id="GiardiaDB:QR46_4327"/>
<evidence type="ECO:0000313" key="3">
    <source>
        <dbReference type="Proteomes" id="UP000018320"/>
    </source>
</evidence>
<name>V6T9T2_GIAIN</name>
<proteinExistence type="predicted"/>
<feature type="region of interest" description="Disordered" evidence="1">
    <location>
        <begin position="142"/>
        <end position="164"/>
    </location>
</feature>
<organism evidence="2 3">
    <name type="scientific">Giardia intestinalis</name>
    <name type="common">Giardia lamblia</name>
    <dbReference type="NCBI Taxonomy" id="5741"/>
    <lineage>
        <taxon>Eukaryota</taxon>
        <taxon>Metamonada</taxon>
        <taxon>Diplomonadida</taxon>
        <taxon>Hexamitidae</taxon>
        <taxon>Giardiinae</taxon>
        <taxon>Giardia</taxon>
    </lineage>
</organism>
<protein>
    <submittedName>
        <fullName evidence="2">Uncharacterized protein</fullName>
    </submittedName>
</protein>
<feature type="non-terminal residue" evidence="2">
    <location>
        <position position="1"/>
    </location>
</feature>
<dbReference type="Proteomes" id="UP000018320">
    <property type="component" value="Unassembled WGS sequence"/>
</dbReference>
<dbReference type="VEuPathDB" id="GiardiaDB:DHA2_154420"/>